<evidence type="ECO:0000313" key="3">
    <source>
        <dbReference type="EMBL" id="KAB1214121.1"/>
    </source>
</evidence>
<feature type="domain" description="HMA" evidence="2">
    <location>
        <begin position="50"/>
        <end position="113"/>
    </location>
</feature>
<keyword evidence="4" id="KW-1185">Reference proteome</keyword>
<dbReference type="OrthoDB" id="689350at2759"/>
<dbReference type="CDD" id="cd00371">
    <property type="entry name" value="HMA"/>
    <property type="match status" value="1"/>
</dbReference>
<evidence type="ECO:0000259" key="2">
    <source>
        <dbReference type="PROSITE" id="PS50846"/>
    </source>
</evidence>
<dbReference type="Pfam" id="PF00403">
    <property type="entry name" value="HMA"/>
    <property type="match status" value="1"/>
</dbReference>
<sequence>MFGLLSGTQRAAFPIFLFRGPFFSQFFEGPLNIKGISPNSNSRSSLIRMGNVVELKVGLHCSECIKKIFKAIKKLEDIETYNADMELNKVTVTGNVTTEEVIRVLQKIGKTANTWEGDETCC</sequence>
<dbReference type="PANTHER" id="PTHR22814">
    <property type="entry name" value="COPPER TRANSPORT PROTEIN ATOX1-RELATED"/>
    <property type="match status" value="1"/>
</dbReference>
<dbReference type="Proteomes" id="UP000516437">
    <property type="component" value="Chromosome 5"/>
</dbReference>
<dbReference type="InterPro" id="IPR036163">
    <property type="entry name" value="HMA_dom_sf"/>
</dbReference>
<keyword evidence="1" id="KW-0479">Metal-binding</keyword>
<evidence type="ECO:0000256" key="1">
    <source>
        <dbReference type="ARBA" id="ARBA00022723"/>
    </source>
</evidence>
<gene>
    <name evidence="3" type="ORF">CJ030_MR5G017384</name>
</gene>
<protein>
    <submittedName>
        <fullName evidence="3">Copper transport protein CCH</fullName>
    </submittedName>
</protein>
<dbReference type="PANTHER" id="PTHR22814:SF304">
    <property type="entry name" value="HEAVY METAL TRANSPORT_DETOXIFICATION SUPERFAMILY PROTEIN"/>
    <property type="match status" value="1"/>
</dbReference>
<organism evidence="3 4">
    <name type="scientific">Morella rubra</name>
    <name type="common">Chinese bayberry</name>
    <dbReference type="NCBI Taxonomy" id="262757"/>
    <lineage>
        <taxon>Eukaryota</taxon>
        <taxon>Viridiplantae</taxon>
        <taxon>Streptophyta</taxon>
        <taxon>Embryophyta</taxon>
        <taxon>Tracheophyta</taxon>
        <taxon>Spermatophyta</taxon>
        <taxon>Magnoliopsida</taxon>
        <taxon>eudicotyledons</taxon>
        <taxon>Gunneridae</taxon>
        <taxon>Pentapetalae</taxon>
        <taxon>rosids</taxon>
        <taxon>fabids</taxon>
        <taxon>Fagales</taxon>
        <taxon>Myricaceae</taxon>
        <taxon>Morella</taxon>
    </lineage>
</organism>
<dbReference type="EMBL" id="RXIC02000023">
    <property type="protein sequence ID" value="KAB1214121.1"/>
    <property type="molecule type" value="Genomic_DNA"/>
</dbReference>
<name>A0A6A1VML3_9ROSI</name>
<dbReference type="AlphaFoldDB" id="A0A6A1VML3"/>
<evidence type="ECO:0000313" key="4">
    <source>
        <dbReference type="Proteomes" id="UP000516437"/>
    </source>
</evidence>
<dbReference type="GO" id="GO:0046872">
    <property type="term" value="F:metal ion binding"/>
    <property type="evidence" value="ECO:0007669"/>
    <property type="project" value="UniProtKB-KW"/>
</dbReference>
<proteinExistence type="predicted"/>
<reference evidence="3 4" key="1">
    <citation type="journal article" date="2019" name="Plant Biotechnol. J.">
        <title>The red bayberry genome and genetic basis of sex determination.</title>
        <authorList>
            <person name="Jia H.M."/>
            <person name="Jia H.J."/>
            <person name="Cai Q.L."/>
            <person name="Wang Y."/>
            <person name="Zhao H.B."/>
            <person name="Yang W.F."/>
            <person name="Wang G.Y."/>
            <person name="Li Y.H."/>
            <person name="Zhan D.L."/>
            <person name="Shen Y.T."/>
            <person name="Niu Q.F."/>
            <person name="Chang L."/>
            <person name="Qiu J."/>
            <person name="Zhao L."/>
            <person name="Xie H.B."/>
            <person name="Fu W.Y."/>
            <person name="Jin J."/>
            <person name="Li X.W."/>
            <person name="Jiao Y."/>
            <person name="Zhou C.C."/>
            <person name="Tu T."/>
            <person name="Chai C.Y."/>
            <person name="Gao J.L."/>
            <person name="Fan L.J."/>
            <person name="van de Weg E."/>
            <person name="Wang J.Y."/>
            <person name="Gao Z.S."/>
        </authorList>
    </citation>
    <scope>NUCLEOTIDE SEQUENCE [LARGE SCALE GENOMIC DNA]</scope>
    <source>
        <tissue evidence="3">Leaves</tissue>
    </source>
</reference>
<dbReference type="InterPro" id="IPR006121">
    <property type="entry name" value="HMA_dom"/>
</dbReference>
<dbReference type="PROSITE" id="PS50846">
    <property type="entry name" value="HMA_2"/>
    <property type="match status" value="1"/>
</dbReference>
<comment type="caution">
    <text evidence="3">The sequence shown here is derived from an EMBL/GenBank/DDBJ whole genome shotgun (WGS) entry which is preliminary data.</text>
</comment>
<dbReference type="SUPFAM" id="SSF55008">
    <property type="entry name" value="HMA, heavy metal-associated domain"/>
    <property type="match status" value="1"/>
</dbReference>
<accession>A0A6A1VML3</accession>
<dbReference type="Gene3D" id="3.30.70.100">
    <property type="match status" value="1"/>
</dbReference>